<proteinExistence type="predicted"/>
<organism evidence="1 2">
    <name type="scientific">Fusarium torulosum</name>
    <dbReference type="NCBI Taxonomy" id="33205"/>
    <lineage>
        <taxon>Eukaryota</taxon>
        <taxon>Fungi</taxon>
        <taxon>Dikarya</taxon>
        <taxon>Ascomycota</taxon>
        <taxon>Pezizomycotina</taxon>
        <taxon>Sordariomycetes</taxon>
        <taxon>Hypocreomycetidae</taxon>
        <taxon>Hypocreales</taxon>
        <taxon>Nectriaceae</taxon>
        <taxon>Fusarium</taxon>
    </lineage>
</organism>
<protein>
    <submittedName>
        <fullName evidence="1">Uncharacterized protein</fullName>
    </submittedName>
</protein>
<reference evidence="1" key="1">
    <citation type="submission" date="2018-03" db="EMBL/GenBank/DDBJ databases">
        <authorList>
            <person name="Guldener U."/>
        </authorList>
    </citation>
    <scope>NUCLEOTIDE SEQUENCE</scope>
</reference>
<keyword evidence="2" id="KW-1185">Reference proteome</keyword>
<dbReference type="EMBL" id="ONZP01000491">
    <property type="protein sequence ID" value="SPJ85652.1"/>
    <property type="molecule type" value="Genomic_DNA"/>
</dbReference>
<dbReference type="AlphaFoldDB" id="A0AAE8MK11"/>
<gene>
    <name evidence="1" type="ORF">FTOL_11434</name>
</gene>
<accession>A0AAE8MK11</accession>
<comment type="caution">
    <text evidence="1">The sequence shown here is derived from an EMBL/GenBank/DDBJ whole genome shotgun (WGS) entry which is preliminary data.</text>
</comment>
<sequence length="163" mass="17369">MQEGEDEEEEKANSGGGRWACPLVGNVVSAVALVELQEEAEEEEEPVQRQMLLVLMLGVLERKGKKVVVAKKTQEVGIGDAADAADSQSREVEAADVLIMMGLGPKNPETVGRRDVCGGAGSGFAEGQDSISWGLPAVRGETEMMLIFRLLTSIFPLQVGLSL</sequence>
<name>A0AAE8MK11_9HYPO</name>
<dbReference type="Proteomes" id="UP001187734">
    <property type="component" value="Unassembled WGS sequence"/>
</dbReference>
<evidence type="ECO:0000313" key="2">
    <source>
        <dbReference type="Proteomes" id="UP001187734"/>
    </source>
</evidence>
<evidence type="ECO:0000313" key="1">
    <source>
        <dbReference type="EMBL" id="SPJ85652.1"/>
    </source>
</evidence>